<dbReference type="PANTHER" id="PTHR43132">
    <property type="entry name" value="ARSENICAL RESISTANCE OPERON REPRESSOR ARSR-RELATED"/>
    <property type="match status" value="1"/>
</dbReference>
<keyword evidence="1" id="KW-0805">Transcription regulation</keyword>
<keyword evidence="6" id="KW-1185">Reference proteome</keyword>
<accession>A0A3S0I374</accession>
<dbReference type="SMART" id="SM00418">
    <property type="entry name" value="HTH_ARSR"/>
    <property type="match status" value="1"/>
</dbReference>
<dbReference type="EMBL" id="RXPE01000043">
    <property type="protein sequence ID" value="RTR22838.1"/>
    <property type="molecule type" value="Genomic_DNA"/>
</dbReference>
<dbReference type="SUPFAM" id="SSF46785">
    <property type="entry name" value="Winged helix' DNA-binding domain"/>
    <property type="match status" value="1"/>
</dbReference>
<evidence type="ECO:0000256" key="3">
    <source>
        <dbReference type="ARBA" id="ARBA00023163"/>
    </source>
</evidence>
<dbReference type="GO" id="GO:0003700">
    <property type="term" value="F:DNA-binding transcription factor activity"/>
    <property type="evidence" value="ECO:0007669"/>
    <property type="project" value="InterPro"/>
</dbReference>
<dbReference type="CDD" id="cd00090">
    <property type="entry name" value="HTH_ARSR"/>
    <property type="match status" value="1"/>
</dbReference>
<dbReference type="PANTHER" id="PTHR43132:SF2">
    <property type="entry name" value="ARSENICAL RESISTANCE OPERON REPRESSOR ARSR-RELATED"/>
    <property type="match status" value="1"/>
</dbReference>
<dbReference type="Gene3D" id="1.10.10.10">
    <property type="entry name" value="Winged helix-like DNA-binding domain superfamily/Winged helix DNA-binding domain"/>
    <property type="match status" value="1"/>
</dbReference>
<dbReference type="InterPro" id="IPR051011">
    <property type="entry name" value="Metal_resp_trans_reg"/>
</dbReference>
<comment type="caution">
    <text evidence="5">The sequence shown here is derived from an EMBL/GenBank/DDBJ whole genome shotgun (WGS) entry which is preliminary data.</text>
</comment>
<dbReference type="Pfam" id="PF01022">
    <property type="entry name" value="HTH_5"/>
    <property type="match status" value="1"/>
</dbReference>
<name>A0A3S0I374_9DEIO</name>
<dbReference type="Proteomes" id="UP000277766">
    <property type="component" value="Unassembled WGS sequence"/>
</dbReference>
<dbReference type="InterPro" id="IPR001845">
    <property type="entry name" value="HTH_ArsR_DNA-bd_dom"/>
</dbReference>
<dbReference type="PROSITE" id="PS50987">
    <property type="entry name" value="HTH_ARSR_2"/>
    <property type="match status" value="1"/>
</dbReference>
<proteinExistence type="predicted"/>
<dbReference type="SMART" id="SM00419">
    <property type="entry name" value="HTH_CRP"/>
    <property type="match status" value="1"/>
</dbReference>
<reference evidence="5 6" key="1">
    <citation type="submission" date="2018-12" db="EMBL/GenBank/DDBJ databases">
        <title>Deinococcus radiophilus ATCC 27603 genome sequencing and assembly.</title>
        <authorList>
            <person name="Maclea K.S."/>
            <person name="Maynard C.R."/>
        </authorList>
    </citation>
    <scope>NUCLEOTIDE SEQUENCE [LARGE SCALE GENOMIC DNA]</scope>
    <source>
        <strain evidence="5 6">ATCC 27603</strain>
    </source>
</reference>
<evidence type="ECO:0000313" key="6">
    <source>
        <dbReference type="Proteomes" id="UP000277766"/>
    </source>
</evidence>
<keyword evidence="2" id="KW-0238">DNA-binding</keyword>
<dbReference type="PRINTS" id="PR00778">
    <property type="entry name" value="HTHARSR"/>
</dbReference>
<dbReference type="Pfam" id="PF09860">
    <property type="entry name" value="DUF2087"/>
    <property type="match status" value="1"/>
</dbReference>
<keyword evidence="3" id="KW-0804">Transcription</keyword>
<evidence type="ECO:0000256" key="1">
    <source>
        <dbReference type="ARBA" id="ARBA00023015"/>
    </source>
</evidence>
<dbReference type="GO" id="GO:0003677">
    <property type="term" value="F:DNA binding"/>
    <property type="evidence" value="ECO:0007669"/>
    <property type="project" value="UniProtKB-KW"/>
</dbReference>
<dbReference type="InterPro" id="IPR011991">
    <property type="entry name" value="ArsR-like_HTH"/>
</dbReference>
<dbReference type="InterPro" id="IPR012318">
    <property type="entry name" value="HTH_CRP"/>
</dbReference>
<dbReference type="InterPro" id="IPR036390">
    <property type="entry name" value="WH_DNA-bd_sf"/>
</dbReference>
<dbReference type="OrthoDB" id="9798835at2"/>
<feature type="domain" description="HTH arsR-type" evidence="4">
    <location>
        <begin position="13"/>
        <end position="107"/>
    </location>
</feature>
<evidence type="ECO:0000256" key="2">
    <source>
        <dbReference type="ARBA" id="ARBA00023125"/>
    </source>
</evidence>
<evidence type="ECO:0000259" key="4">
    <source>
        <dbReference type="PROSITE" id="PS50987"/>
    </source>
</evidence>
<dbReference type="InterPro" id="IPR018656">
    <property type="entry name" value="DUF2087"/>
</dbReference>
<organism evidence="5 6">
    <name type="scientific">Deinococcus radiophilus</name>
    <dbReference type="NCBI Taxonomy" id="32062"/>
    <lineage>
        <taxon>Bacteria</taxon>
        <taxon>Thermotogati</taxon>
        <taxon>Deinococcota</taxon>
        <taxon>Deinococci</taxon>
        <taxon>Deinococcales</taxon>
        <taxon>Deinococcaceae</taxon>
        <taxon>Deinococcus</taxon>
    </lineage>
</organism>
<protein>
    <submittedName>
        <fullName evidence="5">DUF2087 domain-containing protein</fullName>
    </submittedName>
</protein>
<dbReference type="AlphaFoldDB" id="A0A3S0I374"/>
<gene>
    <name evidence="5" type="ORF">EJ104_12625</name>
</gene>
<dbReference type="InterPro" id="IPR036388">
    <property type="entry name" value="WH-like_DNA-bd_sf"/>
</dbReference>
<evidence type="ECO:0000313" key="5">
    <source>
        <dbReference type="EMBL" id="RTR22838.1"/>
    </source>
</evidence>
<sequence length="195" mass="21859">MENAPGRKKRPPMQAAELHARAALFRALGQPARLFILRLIWDAPLSGERLSELSGLAPATVSHHLSALREVGLIQTHQDGHHRLHVARHGQLDAALKDLITGRAPVPDPTDPYRDKVLRAFMPHGQLTGIPAQRRKRDVILTELAGLFVPGQTYPEREVNTILSQYHPDFFTLRRELVDGGWLSRESGVYQRSGR</sequence>